<dbReference type="Proteomes" id="UP001338125">
    <property type="component" value="Unassembled WGS sequence"/>
</dbReference>
<evidence type="ECO:0000313" key="2">
    <source>
        <dbReference type="Proteomes" id="UP001338125"/>
    </source>
</evidence>
<protein>
    <submittedName>
        <fullName evidence="1">Uncharacterized protein</fullName>
    </submittedName>
</protein>
<dbReference type="EMBL" id="JAVFKD010000002">
    <property type="protein sequence ID" value="KAK5996674.1"/>
    <property type="molecule type" value="Genomic_DNA"/>
</dbReference>
<keyword evidence="2" id="KW-1185">Reference proteome</keyword>
<accession>A0ABR0SX19</accession>
<reference evidence="1 2" key="1">
    <citation type="submission" date="2024-01" db="EMBL/GenBank/DDBJ databases">
        <title>Complete genome of Cladobotryum mycophilum ATHUM6906.</title>
        <authorList>
            <person name="Christinaki A.C."/>
            <person name="Myridakis A.I."/>
            <person name="Kouvelis V.N."/>
        </authorList>
    </citation>
    <scope>NUCLEOTIDE SEQUENCE [LARGE SCALE GENOMIC DNA]</scope>
    <source>
        <strain evidence="1 2">ATHUM6906</strain>
    </source>
</reference>
<sequence>MFQSRNFHRAGDLVFASNVMARMFATATNKDPARNYFGLWDEWLLQDLLWHSEHSRKNKYTGLQASPSWSWISVRPVGAISLFRIEWSLELDDEWDADTEYLGEERTPSFKKCWTAQVLGIYPFGDSIPESLSFWGSNRVIRMQSPLMPALLTCYPAAHMRFAPNKFELNLALMDDVWGFVNKPNIKLHMDDVDYLHPDNEPTAVVVAILRCHVFCQEHIPPWTYQLSEAHGLLLRLDTDGLRYRRIGRVTLYGEMIDFLAKPDCFKSGWLWEDIRRPELYLGYVMPSGQVYGHLEYELI</sequence>
<gene>
    <name evidence="1" type="ORF">PT974_02013</name>
</gene>
<organism evidence="1 2">
    <name type="scientific">Cladobotryum mycophilum</name>
    <dbReference type="NCBI Taxonomy" id="491253"/>
    <lineage>
        <taxon>Eukaryota</taxon>
        <taxon>Fungi</taxon>
        <taxon>Dikarya</taxon>
        <taxon>Ascomycota</taxon>
        <taxon>Pezizomycotina</taxon>
        <taxon>Sordariomycetes</taxon>
        <taxon>Hypocreomycetidae</taxon>
        <taxon>Hypocreales</taxon>
        <taxon>Hypocreaceae</taxon>
        <taxon>Cladobotryum</taxon>
    </lineage>
</organism>
<name>A0ABR0SX19_9HYPO</name>
<comment type="caution">
    <text evidence="1">The sequence shown here is derived from an EMBL/GenBank/DDBJ whole genome shotgun (WGS) entry which is preliminary data.</text>
</comment>
<proteinExistence type="predicted"/>
<evidence type="ECO:0000313" key="1">
    <source>
        <dbReference type="EMBL" id="KAK5996674.1"/>
    </source>
</evidence>